<evidence type="ECO:0000313" key="2">
    <source>
        <dbReference type="EMBL" id="WUX53262.1"/>
    </source>
</evidence>
<feature type="transmembrane region" description="Helical" evidence="1">
    <location>
        <begin position="70"/>
        <end position="93"/>
    </location>
</feature>
<accession>A0ABZ2A3I0</accession>
<gene>
    <name evidence="2" type="ORF">OG442_17880</name>
</gene>
<dbReference type="RefSeq" id="WP_329076866.1">
    <property type="nucleotide sequence ID" value="NZ_CP109495.1"/>
</dbReference>
<keyword evidence="3" id="KW-1185">Reference proteome</keyword>
<sequence>MSTSLAHRLRHALSDFFALGYLAVCAGLMIWALLVTVTDDTGESMAGVIPALATAPFSLVMLALPDSTLAIVASVVFGALVNATVIGLCARALRRGNRPDPA</sequence>
<name>A0ABZ2A3I0_STRNV</name>
<evidence type="ECO:0000256" key="1">
    <source>
        <dbReference type="SAM" id="Phobius"/>
    </source>
</evidence>
<evidence type="ECO:0000313" key="3">
    <source>
        <dbReference type="Proteomes" id="UP001432209"/>
    </source>
</evidence>
<protein>
    <submittedName>
        <fullName evidence="2">Uncharacterized protein</fullName>
    </submittedName>
</protein>
<reference evidence="2" key="1">
    <citation type="submission" date="2022-10" db="EMBL/GenBank/DDBJ databases">
        <title>The complete genomes of actinobacterial strains from the NBC collection.</title>
        <authorList>
            <person name="Joergensen T.S."/>
            <person name="Alvarez Arevalo M."/>
            <person name="Sterndorff E.B."/>
            <person name="Faurdal D."/>
            <person name="Vuksanovic O."/>
            <person name="Mourched A.-S."/>
            <person name="Charusanti P."/>
            <person name="Shaw S."/>
            <person name="Blin K."/>
            <person name="Weber T."/>
        </authorList>
    </citation>
    <scope>NUCLEOTIDE SEQUENCE</scope>
    <source>
        <strain evidence="2">NBC_01432</strain>
    </source>
</reference>
<proteinExistence type="predicted"/>
<dbReference type="EMBL" id="CP109495">
    <property type="protein sequence ID" value="WUX53262.1"/>
    <property type="molecule type" value="Genomic_DNA"/>
</dbReference>
<dbReference type="InterPro" id="IPR057702">
    <property type="entry name" value="DUF7942"/>
</dbReference>
<organism evidence="2 3">
    <name type="scientific">Streptomyces niveus</name>
    <name type="common">Streptomyces spheroides</name>
    <dbReference type="NCBI Taxonomy" id="193462"/>
    <lineage>
        <taxon>Bacteria</taxon>
        <taxon>Bacillati</taxon>
        <taxon>Actinomycetota</taxon>
        <taxon>Actinomycetes</taxon>
        <taxon>Kitasatosporales</taxon>
        <taxon>Streptomycetaceae</taxon>
        <taxon>Streptomyces</taxon>
    </lineage>
</organism>
<keyword evidence="1" id="KW-0472">Membrane</keyword>
<keyword evidence="1" id="KW-1133">Transmembrane helix</keyword>
<keyword evidence="1" id="KW-0812">Transmembrane</keyword>
<feature type="transmembrane region" description="Helical" evidence="1">
    <location>
        <begin position="16"/>
        <end position="37"/>
    </location>
</feature>
<dbReference type="Pfam" id="PF25637">
    <property type="entry name" value="DUF7942"/>
    <property type="match status" value="1"/>
</dbReference>
<dbReference type="Proteomes" id="UP001432209">
    <property type="component" value="Chromosome"/>
</dbReference>
<dbReference type="NCBIfam" id="NF046119">
    <property type="entry name" value="memb_SCO4225"/>
    <property type="match status" value="1"/>
</dbReference>